<comment type="caution">
    <text evidence="1">The sequence shown here is derived from an EMBL/GenBank/DDBJ whole genome shotgun (WGS) entry which is preliminary data.</text>
</comment>
<protein>
    <submittedName>
        <fullName evidence="1">Crp/Fnr family transcriptional regulator</fullName>
    </submittedName>
</protein>
<evidence type="ECO:0000313" key="2">
    <source>
        <dbReference type="Proteomes" id="UP001171945"/>
    </source>
</evidence>
<dbReference type="EMBL" id="JAUCGM010000084">
    <property type="protein sequence ID" value="MDM8562198.1"/>
    <property type="molecule type" value="Genomic_DNA"/>
</dbReference>
<reference evidence="1" key="1">
    <citation type="submission" date="2023-06" db="EMBL/GenBank/DDBJ databases">
        <title>Uncultivated large filamentous bacteria from sulfidic sediments reveal new species and different genomic features in energy metabolism and defense.</title>
        <authorList>
            <person name="Fonseca A."/>
        </authorList>
    </citation>
    <scope>NUCLEOTIDE SEQUENCE</scope>
    <source>
        <strain evidence="1">HSG4</strain>
    </source>
</reference>
<evidence type="ECO:0000313" key="1">
    <source>
        <dbReference type="EMBL" id="MDM8562198.1"/>
    </source>
</evidence>
<accession>A0ABT7VSK8</accession>
<organism evidence="1 2">
    <name type="scientific">Candidatus Marithioploca araucensis</name>
    <dbReference type="NCBI Taxonomy" id="70273"/>
    <lineage>
        <taxon>Bacteria</taxon>
        <taxon>Pseudomonadati</taxon>
        <taxon>Pseudomonadota</taxon>
        <taxon>Gammaproteobacteria</taxon>
        <taxon>Thiotrichales</taxon>
        <taxon>Thiotrichaceae</taxon>
        <taxon>Candidatus Marithioploca</taxon>
    </lineage>
</organism>
<feature type="non-terminal residue" evidence="1">
    <location>
        <position position="1"/>
    </location>
</feature>
<keyword evidence="2" id="KW-1185">Reference proteome</keyword>
<name>A0ABT7VSK8_9GAMM</name>
<dbReference type="Proteomes" id="UP001171945">
    <property type="component" value="Unassembled WGS sequence"/>
</dbReference>
<sequence length="92" mass="10634">AFAEFLHARQVDQQEPLAVPQIKPRPPDETVVGAIKRLAQSYPMLDKAVMLNETSHLMSEFMVQGRDKMEVIDELEAVFLRYYNKLIKEKTT</sequence>
<gene>
    <name evidence="1" type="ORF">QUF54_02475</name>
</gene>
<proteinExistence type="predicted"/>